<dbReference type="InterPro" id="IPR025659">
    <property type="entry name" value="Tubby-like_C"/>
</dbReference>
<evidence type="ECO:0000313" key="2">
    <source>
        <dbReference type="EMBL" id="KAJ8539985.1"/>
    </source>
</evidence>
<dbReference type="SUPFAM" id="SSF54518">
    <property type="entry name" value="Tubby C-terminal domain-like"/>
    <property type="match status" value="1"/>
</dbReference>
<dbReference type="Proteomes" id="UP001152561">
    <property type="component" value="Unassembled WGS sequence"/>
</dbReference>
<gene>
    <name evidence="2" type="ORF">K7X08_026374</name>
</gene>
<feature type="domain" description="Tubby C-terminal" evidence="1">
    <location>
        <begin position="40"/>
        <end position="88"/>
    </location>
</feature>
<dbReference type="InterPro" id="IPR000007">
    <property type="entry name" value="Tubby_C"/>
</dbReference>
<evidence type="ECO:0000313" key="3">
    <source>
        <dbReference type="Proteomes" id="UP001152561"/>
    </source>
</evidence>
<protein>
    <recommendedName>
        <fullName evidence="1">Tubby C-terminal domain-containing protein</fullName>
    </recommendedName>
</protein>
<dbReference type="Gene3D" id="3.20.90.10">
    <property type="entry name" value="Tubby Protein, Chain A"/>
    <property type="match status" value="1"/>
</dbReference>
<accession>A0A9Q1LLJ2</accession>
<keyword evidence="3" id="KW-1185">Reference proteome</keyword>
<comment type="caution">
    <text evidence="2">The sequence shown here is derived from an EMBL/GenBank/DDBJ whole genome shotgun (WGS) entry which is preliminary data.</text>
</comment>
<proteinExistence type="predicted"/>
<dbReference type="OrthoDB" id="8775810at2759"/>
<dbReference type="Pfam" id="PF01167">
    <property type="entry name" value="Tub"/>
    <property type="match status" value="1"/>
</dbReference>
<evidence type="ECO:0000259" key="1">
    <source>
        <dbReference type="Pfam" id="PF01167"/>
    </source>
</evidence>
<sequence>MSSAPRLIPAYIEVTWSIALIQVDFPMGNSDSSSLPIRFLRSKSSRSLSEPIKTQREGSLVLKYKALKWHEQLQCWCLNFHGRHSRHSPYALGALTLQLLVNDVSFSGSWLLGSAITSVEKSD</sequence>
<organism evidence="2 3">
    <name type="scientific">Anisodus acutangulus</name>
    <dbReference type="NCBI Taxonomy" id="402998"/>
    <lineage>
        <taxon>Eukaryota</taxon>
        <taxon>Viridiplantae</taxon>
        <taxon>Streptophyta</taxon>
        <taxon>Embryophyta</taxon>
        <taxon>Tracheophyta</taxon>
        <taxon>Spermatophyta</taxon>
        <taxon>Magnoliopsida</taxon>
        <taxon>eudicotyledons</taxon>
        <taxon>Gunneridae</taxon>
        <taxon>Pentapetalae</taxon>
        <taxon>asterids</taxon>
        <taxon>lamiids</taxon>
        <taxon>Solanales</taxon>
        <taxon>Solanaceae</taxon>
        <taxon>Solanoideae</taxon>
        <taxon>Hyoscyameae</taxon>
        <taxon>Anisodus</taxon>
    </lineage>
</organism>
<dbReference type="EMBL" id="JAJAGQ010000016">
    <property type="protein sequence ID" value="KAJ8539985.1"/>
    <property type="molecule type" value="Genomic_DNA"/>
</dbReference>
<reference evidence="3" key="1">
    <citation type="journal article" date="2023" name="Proc. Natl. Acad. Sci. U.S.A.">
        <title>Genomic and structural basis for evolution of tropane alkaloid biosynthesis.</title>
        <authorList>
            <person name="Wanga Y.-J."/>
            <person name="Taina T."/>
            <person name="Yua J.-Y."/>
            <person name="Lia J."/>
            <person name="Xua B."/>
            <person name="Chenc J."/>
            <person name="D'Auriad J.C."/>
            <person name="Huanga J.-P."/>
            <person name="Huanga S.-X."/>
        </authorList>
    </citation>
    <scope>NUCLEOTIDE SEQUENCE [LARGE SCALE GENOMIC DNA]</scope>
    <source>
        <strain evidence="3">cv. KIB-2019</strain>
    </source>
</reference>
<dbReference type="AlphaFoldDB" id="A0A9Q1LLJ2"/>
<name>A0A9Q1LLJ2_9SOLA</name>